<reference evidence="2" key="1">
    <citation type="submission" date="2023-07" db="EMBL/GenBank/DDBJ databases">
        <authorList>
            <person name="Stuckert A."/>
        </authorList>
    </citation>
    <scope>NUCLEOTIDE SEQUENCE</scope>
</reference>
<accession>A0ABN9L435</accession>
<evidence type="ECO:0000256" key="1">
    <source>
        <dbReference type="SAM" id="MobiDB-lite"/>
    </source>
</evidence>
<gene>
    <name evidence="2" type="ORF">RIMI_LOCUS5156118</name>
</gene>
<keyword evidence="3" id="KW-1185">Reference proteome</keyword>
<protein>
    <submittedName>
        <fullName evidence="2">Uncharacterized protein</fullName>
    </submittedName>
</protein>
<proteinExistence type="predicted"/>
<organism evidence="2 3">
    <name type="scientific">Ranitomeya imitator</name>
    <name type="common">mimic poison frog</name>
    <dbReference type="NCBI Taxonomy" id="111125"/>
    <lineage>
        <taxon>Eukaryota</taxon>
        <taxon>Metazoa</taxon>
        <taxon>Chordata</taxon>
        <taxon>Craniata</taxon>
        <taxon>Vertebrata</taxon>
        <taxon>Euteleostomi</taxon>
        <taxon>Amphibia</taxon>
        <taxon>Batrachia</taxon>
        <taxon>Anura</taxon>
        <taxon>Neobatrachia</taxon>
        <taxon>Hyloidea</taxon>
        <taxon>Dendrobatidae</taxon>
        <taxon>Dendrobatinae</taxon>
        <taxon>Ranitomeya</taxon>
    </lineage>
</organism>
<evidence type="ECO:0000313" key="3">
    <source>
        <dbReference type="Proteomes" id="UP001176940"/>
    </source>
</evidence>
<dbReference type="Proteomes" id="UP001176940">
    <property type="component" value="Unassembled WGS sequence"/>
</dbReference>
<comment type="caution">
    <text evidence="2">The sequence shown here is derived from an EMBL/GenBank/DDBJ whole genome shotgun (WGS) entry which is preliminary data.</text>
</comment>
<sequence>MTTKTTILNVGGNPLTQDELLSPASLNYSLPSPLRLEPYWSEASILDGVPMATAEPDGVLDLPDLPLWASGLSPSLVAPEDSSLDCSKAEDEWDAPPRPSSGSPDLDEEETEAGGPERVQARITETPTACRVTGGKVERVLDWSTDAPSPSSPRRSPHQDNGAPLPYEELHPTFKGSARIRVTQQSTVYSSSRLGEVVLIGFFVVSCQNVVHIVRGAAKFVLRRLHTELDRELGEGGVDDDEETLTTKVVRRRVIVKGNEVPDIPGEQVTEEEFTDEQGNIVTKKTVRKVLRRVGPPGSTDLGDNEDLIIEGTLQEPDELESETPNYLKYAVLHREAEDEFDSLRSEIGDGRKGAQIVKRAGTKRVQQ</sequence>
<evidence type="ECO:0000313" key="2">
    <source>
        <dbReference type="EMBL" id="CAJ0932584.1"/>
    </source>
</evidence>
<dbReference type="EMBL" id="CAUEEQ010008663">
    <property type="protein sequence ID" value="CAJ0932584.1"/>
    <property type="molecule type" value="Genomic_DNA"/>
</dbReference>
<name>A0ABN9L435_9NEOB</name>
<feature type="region of interest" description="Disordered" evidence="1">
    <location>
        <begin position="76"/>
        <end position="165"/>
    </location>
</feature>